<evidence type="ECO:0000313" key="2">
    <source>
        <dbReference type="Proteomes" id="UP001259239"/>
    </source>
</evidence>
<reference evidence="1" key="2">
    <citation type="submission" date="2023-03" db="EMBL/GenBank/DDBJ databases">
        <authorList>
            <person name="Obshta O."/>
            <person name="Zabrodski M.W."/>
            <person name="Soomro T."/>
            <person name="Wilson G."/>
            <person name="Masood F."/>
            <person name="Thebeau J."/>
            <person name="Bezerra Da Silva M.C."/>
            <person name="Raza F."/>
            <person name="Biganski S."/>
            <person name="Jose M."/>
            <person name="Camilli M."/>
            <person name="Kozii I.V."/>
            <person name="Kozii R.V."/>
            <person name="Simko E."/>
            <person name="Wood S.C."/>
        </authorList>
    </citation>
    <scope>NUCLEOTIDE SEQUENCE</scope>
    <source>
        <strain evidence="1">PL001</strain>
    </source>
</reference>
<reference evidence="1" key="1">
    <citation type="journal article" date="2023" name="J. Vet. Diagn. Invest.">
        <title>Oxytetracycline-resistant Paenibacillus larvae identified in commercial beekeeping operations in Saskatchewan using pooled honey sampling.</title>
        <authorList>
            <person name="Obshta O."/>
            <person name="Zabrodski M.W."/>
            <person name="Soomro T."/>
            <person name="Wilson G."/>
            <person name="Masood F."/>
            <person name="Thebeau J."/>
            <person name="Silva M.C.B."/>
            <person name="Biganski S."/>
            <person name="Kozii I.V."/>
            <person name="Koziy R.V."/>
            <person name="Raza M.F."/>
            <person name="Jose M.S."/>
            <person name="Simko E."/>
            <person name="Wood S.C."/>
        </authorList>
    </citation>
    <scope>NUCLEOTIDE SEQUENCE</scope>
    <source>
        <strain evidence="1">PL001</strain>
    </source>
</reference>
<dbReference type="AlphaFoldDB" id="A0AAP5N2B5"/>
<protein>
    <submittedName>
        <fullName evidence="1">Uncharacterized protein</fullName>
    </submittedName>
</protein>
<comment type="caution">
    <text evidence="1">The sequence shown here is derived from an EMBL/GenBank/DDBJ whole genome shotgun (WGS) entry which is preliminary data.</text>
</comment>
<proteinExistence type="predicted"/>
<organism evidence="1 2">
    <name type="scientific">Paenibacillus larvae</name>
    <dbReference type="NCBI Taxonomy" id="1464"/>
    <lineage>
        <taxon>Bacteria</taxon>
        <taxon>Bacillati</taxon>
        <taxon>Bacillota</taxon>
        <taxon>Bacilli</taxon>
        <taxon>Bacillales</taxon>
        <taxon>Paenibacillaceae</taxon>
        <taxon>Paenibacillus</taxon>
    </lineage>
</organism>
<gene>
    <name evidence="1" type="ORF">P7H09_11625</name>
</gene>
<dbReference type="Proteomes" id="UP001259239">
    <property type="component" value="Unassembled WGS sequence"/>
</dbReference>
<dbReference type="RefSeq" id="WP_311847735.1">
    <property type="nucleotide sequence ID" value="NZ_JARQGS010000001.1"/>
</dbReference>
<sequence>MRVIAYGSSMFIPVGDVGLDKYPTEKLIGVVEIFHLVVQHLQEDYQSFAILSF</sequence>
<dbReference type="EMBL" id="JARQGV010000004">
    <property type="protein sequence ID" value="MDT2251907.1"/>
    <property type="molecule type" value="Genomic_DNA"/>
</dbReference>
<accession>A0AAP5N2B5</accession>
<name>A0AAP5N2B5_9BACL</name>
<evidence type="ECO:0000313" key="1">
    <source>
        <dbReference type="EMBL" id="MDT2251907.1"/>
    </source>
</evidence>